<feature type="chain" id="PRO_5040802969" evidence="2">
    <location>
        <begin position="22"/>
        <end position="181"/>
    </location>
</feature>
<evidence type="ECO:0000256" key="2">
    <source>
        <dbReference type="SAM" id="SignalP"/>
    </source>
</evidence>
<dbReference type="Proteomes" id="UP001152607">
    <property type="component" value="Unassembled WGS sequence"/>
</dbReference>
<gene>
    <name evidence="3" type="ORF">PDIGIT_LOCUS1027</name>
</gene>
<dbReference type="EMBL" id="CAOQHR010000001">
    <property type="protein sequence ID" value="CAI6252494.1"/>
    <property type="molecule type" value="Genomic_DNA"/>
</dbReference>
<feature type="compositionally biased region" description="Polar residues" evidence="1">
    <location>
        <begin position="41"/>
        <end position="69"/>
    </location>
</feature>
<dbReference type="OrthoDB" id="5429002at2759"/>
<organism evidence="3 4">
    <name type="scientific">Periconia digitata</name>
    <dbReference type="NCBI Taxonomy" id="1303443"/>
    <lineage>
        <taxon>Eukaryota</taxon>
        <taxon>Fungi</taxon>
        <taxon>Dikarya</taxon>
        <taxon>Ascomycota</taxon>
        <taxon>Pezizomycotina</taxon>
        <taxon>Dothideomycetes</taxon>
        <taxon>Pleosporomycetidae</taxon>
        <taxon>Pleosporales</taxon>
        <taxon>Massarineae</taxon>
        <taxon>Periconiaceae</taxon>
        <taxon>Periconia</taxon>
    </lineage>
</organism>
<keyword evidence="4" id="KW-1185">Reference proteome</keyword>
<name>A0A9W4U4I8_9PLEO</name>
<sequence length="181" mass="16841">MRSYIAVSALVAAVAAQGSSSADSFPQTAFLTQTNSNGVVTGQPGVATSQPAAATNQPVAPPADSSQPPVVTIPAVGTTGIHTITQGVPGTNSTVQITVSASNTTTSVLGELPSGVSSVAGGSGASGSNGARPTPSGSGSNPSGSGAGSSGPSGSGNAAAPTMKAMAGSLLGAGAFVAAFL</sequence>
<feature type="compositionally biased region" description="Gly residues" evidence="1">
    <location>
        <begin position="145"/>
        <end position="154"/>
    </location>
</feature>
<evidence type="ECO:0000256" key="1">
    <source>
        <dbReference type="SAM" id="MobiDB-lite"/>
    </source>
</evidence>
<feature type="compositionally biased region" description="Low complexity" evidence="1">
    <location>
        <begin position="128"/>
        <end position="144"/>
    </location>
</feature>
<proteinExistence type="predicted"/>
<feature type="region of interest" description="Disordered" evidence="1">
    <location>
        <begin position="41"/>
        <end position="71"/>
    </location>
</feature>
<feature type="signal peptide" evidence="2">
    <location>
        <begin position="1"/>
        <end position="21"/>
    </location>
</feature>
<keyword evidence="2" id="KW-0732">Signal</keyword>
<protein>
    <submittedName>
        <fullName evidence="3">Uncharacterized protein</fullName>
    </submittedName>
</protein>
<accession>A0A9W4U4I8</accession>
<evidence type="ECO:0000313" key="3">
    <source>
        <dbReference type="EMBL" id="CAI6252494.1"/>
    </source>
</evidence>
<reference evidence="3" key="1">
    <citation type="submission" date="2023-01" db="EMBL/GenBank/DDBJ databases">
        <authorList>
            <person name="Van Ghelder C."/>
            <person name="Rancurel C."/>
        </authorList>
    </citation>
    <scope>NUCLEOTIDE SEQUENCE</scope>
    <source>
        <strain evidence="3">CNCM I-4278</strain>
    </source>
</reference>
<feature type="region of interest" description="Disordered" evidence="1">
    <location>
        <begin position="110"/>
        <end position="161"/>
    </location>
</feature>
<evidence type="ECO:0000313" key="4">
    <source>
        <dbReference type="Proteomes" id="UP001152607"/>
    </source>
</evidence>
<comment type="caution">
    <text evidence="3">The sequence shown here is derived from an EMBL/GenBank/DDBJ whole genome shotgun (WGS) entry which is preliminary data.</text>
</comment>
<dbReference type="AlphaFoldDB" id="A0A9W4U4I8"/>